<evidence type="ECO:0000313" key="2">
    <source>
        <dbReference type="EMBL" id="GIY43032.1"/>
    </source>
</evidence>
<feature type="compositionally biased region" description="Basic and acidic residues" evidence="1">
    <location>
        <begin position="88"/>
        <end position="100"/>
    </location>
</feature>
<dbReference type="Proteomes" id="UP001054837">
    <property type="component" value="Unassembled WGS sequence"/>
</dbReference>
<name>A0AAV4TDU7_9ARAC</name>
<sequence length="100" mass="11483">MSWGRNDYFLSAPSAYHQKKVSVKRSLEALVAKTSEKEVTCVDSKMAFPARLICIESGIITEKRPEKEESGRINKKRIKSSPRTSFHNSERESRFCRMAD</sequence>
<gene>
    <name evidence="2" type="ORF">CDAR_573481</name>
</gene>
<accession>A0AAV4TDU7</accession>
<evidence type="ECO:0000313" key="3">
    <source>
        <dbReference type="Proteomes" id="UP001054837"/>
    </source>
</evidence>
<evidence type="ECO:0000256" key="1">
    <source>
        <dbReference type="SAM" id="MobiDB-lite"/>
    </source>
</evidence>
<reference evidence="2 3" key="1">
    <citation type="submission" date="2021-06" db="EMBL/GenBank/DDBJ databases">
        <title>Caerostris darwini draft genome.</title>
        <authorList>
            <person name="Kono N."/>
            <person name="Arakawa K."/>
        </authorList>
    </citation>
    <scope>NUCLEOTIDE SEQUENCE [LARGE SCALE GENOMIC DNA]</scope>
</reference>
<feature type="region of interest" description="Disordered" evidence="1">
    <location>
        <begin position="64"/>
        <end position="100"/>
    </location>
</feature>
<comment type="caution">
    <text evidence="2">The sequence shown here is derived from an EMBL/GenBank/DDBJ whole genome shotgun (WGS) entry which is preliminary data.</text>
</comment>
<proteinExistence type="predicted"/>
<keyword evidence="3" id="KW-1185">Reference proteome</keyword>
<protein>
    <submittedName>
        <fullName evidence="2">Uncharacterized protein</fullName>
    </submittedName>
</protein>
<organism evidence="2 3">
    <name type="scientific">Caerostris darwini</name>
    <dbReference type="NCBI Taxonomy" id="1538125"/>
    <lineage>
        <taxon>Eukaryota</taxon>
        <taxon>Metazoa</taxon>
        <taxon>Ecdysozoa</taxon>
        <taxon>Arthropoda</taxon>
        <taxon>Chelicerata</taxon>
        <taxon>Arachnida</taxon>
        <taxon>Araneae</taxon>
        <taxon>Araneomorphae</taxon>
        <taxon>Entelegynae</taxon>
        <taxon>Araneoidea</taxon>
        <taxon>Araneidae</taxon>
        <taxon>Caerostris</taxon>
    </lineage>
</organism>
<dbReference type="EMBL" id="BPLQ01009284">
    <property type="protein sequence ID" value="GIY43032.1"/>
    <property type="molecule type" value="Genomic_DNA"/>
</dbReference>
<dbReference type="AlphaFoldDB" id="A0AAV4TDU7"/>